<dbReference type="PANTHER" id="PTHR36234">
    <property type="entry name" value="LYSYL ENDOPEPTIDASE"/>
    <property type="match status" value="1"/>
</dbReference>
<dbReference type="Pfam" id="PF00089">
    <property type="entry name" value="Trypsin"/>
    <property type="match status" value="1"/>
</dbReference>
<accession>A0A9J9U9Q7</accession>
<keyword evidence="4" id="KW-1185">Reference proteome</keyword>
<evidence type="ECO:0000313" key="3">
    <source>
        <dbReference type="EMBL" id="ACM31976.1"/>
    </source>
</evidence>
<dbReference type="GO" id="GO:0004252">
    <property type="term" value="F:serine-type endopeptidase activity"/>
    <property type="evidence" value="ECO:0007669"/>
    <property type="project" value="InterPro"/>
</dbReference>
<feature type="signal peptide" evidence="1">
    <location>
        <begin position="1"/>
        <end position="24"/>
    </location>
</feature>
<reference evidence="3 4" key="1">
    <citation type="journal article" date="2010" name="J. Bacteriol.">
        <title>Completed genome sequence of the anaerobic iron-oxidizing bacterium Acidovorax ebreus strain TPSY.</title>
        <authorList>
            <person name="Byrne-Bailey K.G."/>
            <person name="Weber K.A."/>
            <person name="Chair A.H."/>
            <person name="Bose S."/>
            <person name="Knox T."/>
            <person name="Spanbauer T.L."/>
            <person name="Chertkov O."/>
            <person name="Coates J.D."/>
        </authorList>
    </citation>
    <scope>NUCLEOTIDE SEQUENCE [LARGE SCALE GENOMIC DNA]</scope>
    <source>
        <strain evidence="3 4">TPSY</strain>
    </source>
</reference>
<dbReference type="GO" id="GO:0006508">
    <property type="term" value="P:proteolysis"/>
    <property type="evidence" value="ECO:0007669"/>
    <property type="project" value="InterPro"/>
</dbReference>
<dbReference type="SUPFAM" id="SSF50494">
    <property type="entry name" value="Trypsin-like serine proteases"/>
    <property type="match status" value="1"/>
</dbReference>
<dbReference type="InterPro" id="IPR001254">
    <property type="entry name" value="Trypsin_dom"/>
</dbReference>
<evidence type="ECO:0000313" key="4">
    <source>
        <dbReference type="Proteomes" id="UP000000450"/>
    </source>
</evidence>
<evidence type="ECO:0000256" key="1">
    <source>
        <dbReference type="SAM" id="SignalP"/>
    </source>
</evidence>
<gene>
    <name evidence="3" type="ordered locus">Dtpsy_0494</name>
</gene>
<evidence type="ECO:0000259" key="2">
    <source>
        <dbReference type="Pfam" id="PF00089"/>
    </source>
</evidence>
<keyword evidence="1" id="KW-0732">Signal</keyword>
<dbReference type="InterPro" id="IPR043504">
    <property type="entry name" value="Peptidase_S1_PA_chymotrypsin"/>
</dbReference>
<feature type="domain" description="Peptidase S1" evidence="2">
    <location>
        <begin position="264"/>
        <end position="471"/>
    </location>
</feature>
<dbReference type="PANTHER" id="PTHR36234:SF5">
    <property type="entry name" value="LYSYL ENDOPEPTIDASE"/>
    <property type="match status" value="1"/>
</dbReference>
<sequence>MQLLTTTAAQWAAIPLVLALSACGGGGGGNDTPSPTPPVAGDRIEPYDPSGTAKVATSQQAVSPVASAQATRTIALGALTAVKGVVSATPGTPLQIGEARSVADTATVAATAALLRWQPTARGTQAAALRFTADGAHGVRLGVLVQSLPEGAVLRFYGEQGAGAMEVRASELQDIAARNARGGADDTTARTYWSPDFSGPQTTLEVEIPAAASPAAVRLSVPRLSHFTLAPAQAEQALAQKVGESGSCNVDATCRPEFNDQSRSVARMIFVRDDGKSYLCTGTLLNDAASSGTPYFLSANHCISTQAVASTLTTDWFYRSSTCGTATVNPAAVRVTGGAALLYASATTDTAFMQLNSQAPAGIVYAGSYFGGVGVGTALAGVHHPQGDLQKVSLGSMQRYSTCVDNSCRSSNADDGTFLTLGWQEGTTEGGSSGSAAFVTFGERRYVVGQLLGGTASCAARDGVDYYGRFDTSYRTALRRWLNPTAAN</sequence>
<feature type="chain" id="PRO_5039921572" evidence="1">
    <location>
        <begin position="25"/>
        <end position="488"/>
    </location>
</feature>
<dbReference type="InterPro" id="IPR009003">
    <property type="entry name" value="Peptidase_S1_PA"/>
</dbReference>
<dbReference type="AlphaFoldDB" id="A0A9J9U9Q7"/>
<dbReference type="Gene3D" id="2.40.10.10">
    <property type="entry name" value="Trypsin-like serine proteases"/>
    <property type="match status" value="2"/>
</dbReference>
<name>A0A9J9U9Q7_ACIET</name>
<dbReference type="EMBL" id="CP001392">
    <property type="protein sequence ID" value="ACM31976.1"/>
    <property type="molecule type" value="Genomic_DNA"/>
</dbReference>
<dbReference type="Proteomes" id="UP000000450">
    <property type="component" value="Chromosome"/>
</dbReference>
<proteinExistence type="predicted"/>
<organism evidence="3 4">
    <name type="scientific">Acidovorax ebreus (strain TPSY)</name>
    <name type="common">Diaphorobacter sp. (strain TPSY)</name>
    <dbReference type="NCBI Taxonomy" id="535289"/>
    <lineage>
        <taxon>Bacteria</taxon>
        <taxon>Pseudomonadati</taxon>
        <taxon>Pseudomonadota</taxon>
        <taxon>Betaproteobacteria</taxon>
        <taxon>Burkholderiales</taxon>
        <taxon>Comamonadaceae</taxon>
        <taxon>Diaphorobacter</taxon>
    </lineage>
</organism>
<dbReference type="RefSeq" id="WP_012655528.1">
    <property type="nucleotide sequence ID" value="NC_011992.1"/>
</dbReference>
<dbReference type="KEGG" id="dia:Dtpsy_0494"/>
<protein>
    <submittedName>
        <fullName evidence="3">Endoproteinase Arg-C</fullName>
    </submittedName>
</protein>